<dbReference type="RefSeq" id="XP_028470808.1">
    <property type="nucleotide sequence ID" value="XM_028610354.1"/>
</dbReference>
<dbReference type="AlphaFoldDB" id="A0A3N2Q8B9"/>
<name>A0A3N2Q8B9_SODAK</name>
<feature type="region of interest" description="Disordered" evidence="1">
    <location>
        <begin position="112"/>
        <end position="164"/>
    </location>
</feature>
<dbReference type="Proteomes" id="UP000272025">
    <property type="component" value="Unassembled WGS sequence"/>
</dbReference>
<accession>A0A3N2Q8B9</accession>
<protein>
    <submittedName>
        <fullName evidence="3">Uncharacterized protein</fullName>
    </submittedName>
</protein>
<feature type="compositionally biased region" description="Basic residues" evidence="1">
    <location>
        <begin position="155"/>
        <end position="164"/>
    </location>
</feature>
<reference evidence="3 4" key="1">
    <citation type="journal article" date="2018" name="Mol. Ecol.">
        <title>The obligate alkalophilic soda-lake fungus Sodiomyces alkalinus has shifted to a protein diet.</title>
        <authorList>
            <person name="Grum-Grzhimaylo A.A."/>
            <person name="Falkoski D.L."/>
            <person name="van den Heuvel J."/>
            <person name="Valero-Jimenez C.A."/>
            <person name="Min B."/>
            <person name="Choi I.G."/>
            <person name="Lipzen A."/>
            <person name="Daum C.G."/>
            <person name="Aanen D.K."/>
            <person name="Tsang A."/>
            <person name="Henrissat B."/>
            <person name="Bilanenko E.N."/>
            <person name="de Vries R.P."/>
            <person name="van Kan J.A.L."/>
            <person name="Grigoriev I.V."/>
            <person name="Debets A.J.M."/>
        </authorList>
    </citation>
    <scope>NUCLEOTIDE SEQUENCE [LARGE SCALE GENOMIC DNA]</scope>
    <source>
        <strain evidence="3 4">F11</strain>
    </source>
</reference>
<feature type="compositionally biased region" description="Basic residues" evidence="1">
    <location>
        <begin position="116"/>
        <end position="138"/>
    </location>
</feature>
<dbReference type="GeneID" id="39578832"/>
<organism evidence="3 4">
    <name type="scientific">Sodiomyces alkalinus (strain CBS 110278 / VKM F-3762 / F11)</name>
    <name type="common">Alkaliphilic filamentous fungus</name>
    <dbReference type="NCBI Taxonomy" id="1314773"/>
    <lineage>
        <taxon>Eukaryota</taxon>
        <taxon>Fungi</taxon>
        <taxon>Dikarya</taxon>
        <taxon>Ascomycota</taxon>
        <taxon>Pezizomycotina</taxon>
        <taxon>Sordariomycetes</taxon>
        <taxon>Hypocreomycetidae</taxon>
        <taxon>Glomerellales</taxon>
        <taxon>Plectosphaerellaceae</taxon>
        <taxon>Sodiomyces</taxon>
    </lineage>
</organism>
<sequence length="164" mass="17897">MPPHVILPIVQAGPSWPLKRRDDNADLDVAPGCTSTVNHPTLVVRQDGSPATVTVTEVPAGGGGGGRGADNLSGGAIAGIVIGSIVGTLLLLWIIRSLCNLGARPREPEPWYRDKDRHHHHHHRHHSPHRHSRSRRRSSSISAPPPVVIHDYSRSPRRPSRGRY</sequence>
<gene>
    <name evidence="3" type="ORF">SODALDRAFT_327171</name>
</gene>
<keyword evidence="4" id="KW-1185">Reference proteome</keyword>
<dbReference type="EMBL" id="ML119051">
    <property type="protein sequence ID" value="ROT43002.1"/>
    <property type="molecule type" value="Genomic_DNA"/>
</dbReference>
<evidence type="ECO:0000256" key="2">
    <source>
        <dbReference type="SAM" id="Phobius"/>
    </source>
</evidence>
<evidence type="ECO:0000256" key="1">
    <source>
        <dbReference type="SAM" id="MobiDB-lite"/>
    </source>
</evidence>
<keyword evidence="2" id="KW-0472">Membrane</keyword>
<keyword evidence="2" id="KW-1133">Transmembrane helix</keyword>
<keyword evidence="2" id="KW-0812">Transmembrane</keyword>
<feature type="transmembrane region" description="Helical" evidence="2">
    <location>
        <begin position="76"/>
        <end position="95"/>
    </location>
</feature>
<evidence type="ECO:0000313" key="3">
    <source>
        <dbReference type="EMBL" id="ROT43002.1"/>
    </source>
</evidence>
<proteinExistence type="predicted"/>
<evidence type="ECO:0000313" key="4">
    <source>
        <dbReference type="Proteomes" id="UP000272025"/>
    </source>
</evidence>